<dbReference type="PANTHER" id="PTHR47197:SF3">
    <property type="entry name" value="DIHYDRO-HEME D1 DEHYDROGENASE"/>
    <property type="match status" value="1"/>
</dbReference>
<dbReference type="Proteomes" id="UP000293162">
    <property type="component" value="Unassembled WGS sequence"/>
</dbReference>
<dbReference type="InterPro" id="IPR011964">
    <property type="entry name" value="YVTN_b-propeller_repeat"/>
</dbReference>
<dbReference type="NCBIfam" id="TIGR02276">
    <property type="entry name" value="beta_rpt_yvtn"/>
    <property type="match status" value="2"/>
</dbReference>
<accession>A0A4Q5LY67</accession>
<dbReference type="InterPro" id="IPR051200">
    <property type="entry name" value="Host-pathogen_enzymatic-act"/>
</dbReference>
<sequence>MSANPVQYAMIVRKSLFSLLLFTIVFYNNMEAEAQKRIKFPAAYVVNGGSNTISVIDLKTLKVRKTIQLPNTDCLPHHISLSSDRKKILVAMPEFDFTQSHNLLHQATDKKGGVIAIDAQTGKVLLNLSLPKPNFNAVFSNDNTEIWSAAATHSGQMHVFDANTGVQKAIFSLGADPTQIIFSKDGSHAFVALEESSFILALDTRLKQIKKYIKVDPFPTNVWAGNNGNIYVENKNLKAIAIVNESTMETYEFVDINFKPGQIAYNQLLNELWVCQAEDNKVTYFERKNNAWVLKSTIETGQDAYAITFAKDEKTAYVVNRKENTVSVIDVTKHQKMTDIPMGTLPNGIVLRE</sequence>
<evidence type="ECO:0008006" key="3">
    <source>
        <dbReference type="Google" id="ProtNLM"/>
    </source>
</evidence>
<keyword evidence="2" id="KW-1185">Reference proteome</keyword>
<proteinExistence type="predicted"/>
<dbReference type="Gene3D" id="2.130.10.10">
    <property type="entry name" value="YVTN repeat-like/Quinoprotein amine dehydrogenase"/>
    <property type="match status" value="3"/>
</dbReference>
<protein>
    <recommendedName>
        <fullName evidence="3">YncE family protein</fullName>
    </recommendedName>
</protein>
<evidence type="ECO:0000313" key="2">
    <source>
        <dbReference type="Proteomes" id="UP000293162"/>
    </source>
</evidence>
<dbReference type="InterPro" id="IPR011048">
    <property type="entry name" value="Haem_d1_sf"/>
</dbReference>
<dbReference type="PANTHER" id="PTHR47197">
    <property type="entry name" value="PROTEIN NIRF"/>
    <property type="match status" value="1"/>
</dbReference>
<dbReference type="SUPFAM" id="SSF51004">
    <property type="entry name" value="C-terminal (heme d1) domain of cytochrome cd1-nitrite reductase"/>
    <property type="match status" value="1"/>
</dbReference>
<comment type="caution">
    <text evidence="1">The sequence shown here is derived from an EMBL/GenBank/DDBJ whole genome shotgun (WGS) entry which is preliminary data.</text>
</comment>
<evidence type="ECO:0000313" key="1">
    <source>
        <dbReference type="EMBL" id="RYU94517.1"/>
    </source>
</evidence>
<reference evidence="1 2" key="1">
    <citation type="submission" date="2019-02" db="EMBL/GenBank/DDBJ databases">
        <title>Bacterial novel species Emticicia sp. 17J42-9 isolated from soil.</title>
        <authorList>
            <person name="Jung H.-Y."/>
        </authorList>
    </citation>
    <scope>NUCLEOTIDE SEQUENCE [LARGE SCALE GENOMIC DNA]</scope>
    <source>
        <strain evidence="1 2">17J42-9</strain>
    </source>
</reference>
<dbReference type="InterPro" id="IPR015943">
    <property type="entry name" value="WD40/YVTN_repeat-like_dom_sf"/>
</dbReference>
<organism evidence="1 2">
    <name type="scientific">Emticicia agri</name>
    <dbReference type="NCBI Taxonomy" id="2492393"/>
    <lineage>
        <taxon>Bacteria</taxon>
        <taxon>Pseudomonadati</taxon>
        <taxon>Bacteroidota</taxon>
        <taxon>Cytophagia</taxon>
        <taxon>Cytophagales</taxon>
        <taxon>Leadbetterellaceae</taxon>
        <taxon>Emticicia</taxon>
    </lineage>
</organism>
<dbReference type="EMBL" id="SEWF01000024">
    <property type="protein sequence ID" value="RYU94517.1"/>
    <property type="molecule type" value="Genomic_DNA"/>
</dbReference>
<dbReference type="AlphaFoldDB" id="A0A4Q5LY67"/>
<name>A0A4Q5LY67_9BACT</name>
<gene>
    <name evidence="1" type="ORF">EWM59_16280</name>
</gene>